<dbReference type="InterPro" id="IPR017871">
    <property type="entry name" value="ABC_transporter-like_CS"/>
</dbReference>
<gene>
    <name evidence="7" type="ORF">FDA94_30500</name>
</gene>
<keyword evidence="4 7" id="KW-0067">ATP-binding</keyword>
<sequence length="231" mass="24712">MTDAIVIRGLRKAYRHVLAVDGLSLTVPQGQRLALLGPNGAGKTTTISVLLGLLAPDAGTTSLFGRDSRSAIYDGLVGVMQQEIGLPPRVTVRELVRFARAVFPAPLPYDEIVAQAGLAGIDRSRVDRLSGGQRQRVRFAMALAGDPKLLVLDEPTAGLDVEARRDFWGGLSMSGRTVVFSSHHLDEADRFADRIVVMNRGRLVADGTSAEIKKGGDLEDAFLALISGRIA</sequence>
<name>A0A4U3M5T9_9ACTN</name>
<organism evidence="7 8">
    <name type="scientific">Herbidospora galbida</name>
    <dbReference type="NCBI Taxonomy" id="2575442"/>
    <lineage>
        <taxon>Bacteria</taxon>
        <taxon>Bacillati</taxon>
        <taxon>Actinomycetota</taxon>
        <taxon>Actinomycetes</taxon>
        <taxon>Streptosporangiales</taxon>
        <taxon>Streptosporangiaceae</taxon>
        <taxon>Herbidospora</taxon>
    </lineage>
</organism>
<evidence type="ECO:0000256" key="3">
    <source>
        <dbReference type="ARBA" id="ARBA00022741"/>
    </source>
</evidence>
<dbReference type="PROSITE" id="PS00211">
    <property type="entry name" value="ABC_TRANSPORTER_1"/>
    <property type="match status" value="1"/>
</dbReference>
<dbReference type="SMART" id="SM00382">
    <property type="entry name" value="AAA"/>
    <property type="match status" value="1"/>
</dbReference>
<dbReference type="Pfam" id="PF00005">
    <property type="entry name" value="ABC_tran"/>
    <property type="match status" value="1"/>
</dbReference>
<feature type="domain" description="ABC transporter" evidence="6">
    <location>
        <begin position="5"/>
        <end position="225"/>
    </location>
</feature>
<dbReference type="InterPro" id="IPR050763">
    <property type="entry name" value="ABC_transporter_ATP-binding"/>
</dbReference>
<dbReference type="Proteomes" id="UP000308705">
    <property type="component" value="Unassembled WGS sequence"/>
</dbReference>
<evidence type="ECO:0000313" key="7">
    <source>
        <dbReference type="EMBL" id="TKK84255.1"/>
    </source>
</evidence>
<evidence type="ECO:0000259" key="6">
    <source>
        <dbReference type="PROSITE" id="PS50893"/>
    </source>
</evidence>
<proteinExistence type="predicted"/>
<dbReference type="AlphaFoldDB" id="A0A4U3M5T9"/>
<dbReference type="InterPro" id="IPR003593">
    <property type="entry name" value="AAA+_ATPase"/>
</dbReference>
<protein>
    <submittedName>
        <fullName evidence="7">ABC transporter ATP-binding protein</fullName>
    </submittedName>
</protein>
<evidence type="ECO:0000313" key="8">
    <source>
        <dbReference type="Proteomes" id="UP000308705"/>
    </source>
</evidence>
<keyword evidence="2" id="KW-0813">Transport</keyword>
<dbReference type="GO" id="GO:0016887">
    <property type="term" value="F:ATP hydrolysis activity"/>
    <property type="evidence" value="ECO:0007669"/>
    <property type="project" value="InterPro"/>
</dbReference>
<keyword evidence="3" id="KW-0547">Nucleotide-binding</keyword>
<evidence type="ECO:0000256" key="4">
    <source>
        <dbReference type="ARBA" id="ARBA00022840"/>
    </source>
</evidence>
<dbReference type="GO" id="GO:0046677">
    <property type="term" value="P:response to antibiotic"/>
    <property type="evidence" value="ECO:0007669"/>
    <property type="project" value="UniProtKB-KW"/>
</dbReference>
<dbReference type="Gene3D" id="3.40.50.300">
    <property type="entry name" value="P-loop containing nucleotide triphosphate hydrolases"/>
    <property type="match status" value="1"/>
</dbReference>
<dbReference type="InterPro" id="IPR027417">
    <property type="entry name" value="P-loop_NTPase"/>
</dbReference>
<dbReference type="CDD" id="cd03230">
    <property type="entry name" value="ABC_DR_subfamily_A"/>
    <property type="match status" value="1"/>
</dbReference>
<dbReference type="GO" id="GO:0005886">
    <property type="term" value="C:plasma membrane"/>
    <property type="evidence" value="ECO:0007669"/>
    <property type="project" value="UniProtKB-SubCell"/>
</dbReference>
<accession>A0A4U3M5T9</accession>
<keyword evidence="5" id="KW-0046">Antibiotic resistance</keyword>
<comment type="caution">
    <text evidence="7">The sequence shown here is derived from an EMBL/GenBank/DDBJ whole genome shotgun (WGS) entry which is preliminary data.</text>
</comment>
<evidence type="ECO:0000256" key="2">
    <source>
        <dbReference type="ARBA" id="ARBA00022448"/>
    </source>
</evidence>
<dbReference type="InterPro" id="IPR003439">
    <property type="entry name" value="ABC_transporter-like_ATP-bd"/>
</dbReference>
<dbReference type="RefSeq" id="WP_137250515.1">
    <property type="nucleotide sequence ID" value="NZ_SZQA01000036.1"/>
</dbReference>
<reference evidence="7 8" key="1">
    <citation type="submission" date="2019-04" db="EMBL/GenBank/DDBJ databases">
        <title>Herbidospora sp. NEAU-GS14.nov., a novel actinomycete isolated from soil.</title>
        <authorList>
            <person name="Han L."/>
        </authorList>
    </citation>
    <scope>NUCLEOTIDE SEQUENCE [LARGE SCALE GENOMIC DNA]</scope>
    <source>
        <strain evidence="7 8">NEAU-GS14</strain>
    </source>
</reference>
<dbReference type="GO" id="GO:0005524">
    <property type="term" value="F:ATP binding"/>
    <property type="evidence" value="ECO:0007669"/>
    <property type="project" value="UniProtKB-KW"/>
</dbReference>
<dbReference type="SUPFAM" id="SSF52540">
    <property type="entry name" value="P-loop containing nucleoside triphosphate hydrolases"/>
    <property type="match status" value="1"/>
</dbReference>
<dbReference type="PANTHER" id="PTHR42711:SF17">
    <property type="entry name" value="ABC TRANSPORTER ATP-BINDING PROTEIN"/>
    <property type="match status" value="1"/>
</dbReference>
<dbReference type="PROSITE" id="PS50893">
    <property type="entry name" value="ABC_TRANSPORTER_2"/>
    <property type="match status" value="1"/>
</dbReference>
<evidence type="ECO:0000256" key="1">
    <source>
        <dbReference type="ARBA" id="ARBA00004202"/>
    </source>
</evidence>
<keyword evidence="8" id="KW-1185">Reference proteome</keyword>
<dbReference type="OrthoDB" id="9804819at2"/>
<dbReference type="EMBL" id="SZQA01000036">
    <property type="protein sequence ID" value="TKK84255.1"/>
    <property type="molecule type" value="Genomic_DNA"/>
</dbReference>
<evidence type="ECO:0000256" key="5">
    <source>
        <dbReference type="ARBA" id="ARBA00023251"/>
    </source>
</evidence>
<dbReference type="PANTHER" id="PTHR42711">
    <property type="entry name" value="ABC TRANSPORTER ATP-BINDING PROTEIN"/>
    <property type="match status" value="1"/>
</dbReference>
<comment type="subcellular location">
    <subcellularLocation>
        <location evidence="1">Cell membrane</location>
        <topology evidence="1">Peripheral membrane protein</topology>
    </subcellularLocation>
</comment>